<organism evidence="2 3">
    <name type="scientific">Spirodela intermedia</name>
    <name type="common">Intermediate duckweed</name>
    <dbReference type="NCBI Taxonomy" id="51605"/>
    <lineage>
        <taxon>Eukaryota</taxon>
        <taxon>Viridiplantae</taxon>
        <taxon>Streptophyta</taxon>
        <taxon>Embryophyta</taxon>
        <taxon>Tracheophyta</taxon>
        <taxon>Spermatophyta</taxon>
        <taxon>Magnoliopsida</taxon>
        <taxon>Liliopsida</taxon>
        <taxon>Araceae</taxon>
        <taxon>Lemnoideae</taxon>
        <taxon>Spirodela</taxon>
    </lineage>
</organism>
<dbReference type="OrthoDB" id="775087at2759"/>
<protein>
    <submittedName>
        <fullName evidence="2">Uncharacterized protein</fullName>
    </submittedName>
</protein>
<dbReference type="PANTHER" id="PTHR35770">
    <property type="entry name" value="U2 SMALL NUCLEAR RIBONUCLEOPROTEIN AUXILIARY FACTOR-LIKE PROTEIN"/>
    <property type="match status" value="1"/>
</dbReference>
<dbReference type="PANTHER" id="PTHR35770:SF1">
    <property type="entry name" value="U2 SMALL NUCLEAR RIBONUCLEOPROTEIN AUXILIARY FACTOR-LIKE PROTEIN"/>
    <property type="match status" value="1"/>
</dbReference>
<reference evidence="2" key="1">
    <citation type="submission" date="2020-02" db="EMBL/GenBank/DDBJ databases">
        <authorList>
            <person name="Scholz U."/>
            <person name="Mascher M."/>
            <person name="Fiebig A."/>
        </authorList>
    </citation>
    <scope>NUCLEOTIDE SEQUENCE</scope>
</reference>
<dbReference type="EMBL" id="LR746268">
    <property type="protein sequence ID" value="CAA7396734.1"/>
    <property type="molecule type" value="Genomic_DNA"/>
</dbReference>
<keyword evidence="3" id="KW-1185">Reference proteome</keyword>
<sequence>MAAKKGFEEFEPLFGKAVAELDTGPFAAGSVFHRPFLFYARALDPYRIDVVVTDFCSHTLDRVLTSQDIEDMRDETGVGSSCSEFLDYLIASLSSDDVRLVFGGGSTAKLVAHKSKGMPHISISLQKLAGLSSNDVMGNLSLTLYRNLKEKRGELAKECWRRIELEKSLAAEKEKSEYLQRQLDSLSFKRKVSRPKLSDNAVSVTGVSDIDATVNSEAQGPSERLIERDSPSTKMSQRAAPAHRRAKVRGALLLDCDDIDDS</sequence>
<dbReference type="AlphaFoldDB" id="A0A7I8KHX5"/>
<name>A0A7I8KHX5_SPIIN</name>
<evidence type="ECO:0000256" key="1">
    <source>
        <dbReference type="SAM" id="MobiDB-lite"/>
    </source>
</evidence>
<evidence type="ECO:0000313" key="3">
    <source>
        <dbReference type="Proteomes" id="UP000663760"/>
    </source>
</evidence>
<evidence type="ECO:0000313" key="2">
    <source>
        <dbReference type="EMBL" id="CAA7396734.1"/>
    </source>
</evidence>
<accession>A0A7I8KHX5</accession>
<feature type="region of interest" description="Disordered" evidence="1">
    <location>
        <begin position="213"/>
        <end position="244"/>
    </location>
</feature>
<dbReference type="Proteomes" id="UP000663760">
    <property type="component" value="Chromosome 5"/>
</dbReference>
<gene>
    <name evidence="2" type="ORF">SI8410_05007397</name>
</gene>
<proteinExistence type="predicted"/>